<dbReference type="AlphaFoldDB" id="A0A9W9CCV8"/>
<accession>A0A9W9CCV8</accession>
<dbReference type="EMBL" id="JAPEUX010000003">
    <property type="protein sequence ID" value="KAJ4356080.1"/>
    <property type="molecule type" value="Genomic_DNA"/>
</dbReference>
<dbReference type="GeneID" id="80907637"/>
<evidence type="ECO:0000313" key="1">
    <source>
        <dbReference type="EMBL" id="KAJ4356080.1"/>
    </source>
</evidence>
<keyword evidence="2" id="KW-1185">Reference proteome</keyword>
<dbReference type="OrthoDB" id="4021778at2759"/>
<organism evidence="1 2">
    <name type="scientific">Didymosphaeria variabile</name>
    <dbReference type="NCBI Taxonomy" id="1932322"/>
    <lineage>
        <taxon>Eukaryota</taxon>
        <taxon>Fungi</taxon>
        <taxon>Dikarya</taxon>
        <taxon>Ascomycota</taxon>
        <taxon>Pezizomycotina</taxon>
        <taxon>Dothideomycetes</taxon>
        <taxon>Pleosporomycetidae</taxon>
        <taxon>Pleosporales</taxon>
        <taxon>Massarineae</taxon>
        <taxon>Didymosphaeriaceae</taxon>
        <taxon>Didymosphaeria</taxon>
    </lineage>
</organism>
<reference evidence="1" key="1">
    <citation type="submission" date="2022-10" db="EMBL/GenBank/DDBJ databases">
        <title>Tapping the CABI collections for fungal endophytes: first genome assemblies for Collariella, Neodidymelliopsis, Ascochyta clinopodiicola, Didymella pomorum, Didymosphaeria variabile, Neocosmospora piperis and Neocucurbitaria cava.</title>
        <authorList>
            <person name="Hill R."/>
        </authorList>
    </citation>
    <scope>NUCLEOTIDE SEQUENCE</scope>
    <source>
        <strain evidence="1">IMI 356815</strain>
    </source>
</reference>
<sequence>MQDYRYGIWVYGKDTGMAALLGSMCHDYGLPEELGDPAKTIPISCELVHMGCVVSKALVDASRSSAFLGAFIALFYYGSRKQLEILFFVLPRAAATWFPRRYLPEHQWKEHYTFALSAAIVLTAAQDDSERVRGVLGSILNAILRTD</sequence>
<dbReference type="RefSeq" id="XP_056073206.1">
    <property type="nucleotide sequence ID" value="XM_056212898.1"/>
</dbReference>
<proteinExistence type="predicted"/>
<comment type="caution">
    <text evidence="1">The sequence shown here is derived from an EMBL/GenBank/DDBJ whole genome shotgun (WGS) entry which is preliminary data.</text>
</comment>
<evidence type="ECO:0000313" key="2">
    <source>
        <dbReference type="Proteomes" id="UP001140513"/>
    </source>
</evidence>
<gene>
    <name evidence="1" type="ORF">N0V89_004107</name>
</gene>
<dbReference type="Proteomes" id="UP001140513">
    <property type="component" value="Unassembled WGS sequence"/>
</dbReference>
<name>A0A9W9CCV8_9PLEO</name>
<protein>
    <submittedName>
        <fullName evidence="1">Uncharacterized protein</fullName>
    </submittedName>
</protein>